<dbReference type="EMBL" id="JXLN01010700">
    <property type="protein sequence ID" value="KPM06210.1"/>
    <property type="molecule type" value="Genomic_DNA"/>
</dbReference>
<sequence>MNLNQMSVGMRNNLESFSYDSNNHSDINFEYSKSSHDSREIHRAVQKFHQNNDSIAIDKLSSELSQRLHIREKFLKSHLSRCGTVSNLAEQSVYNHRIKI</sequence>
<dbReference type="AlphaFoldDB" id="A0A132A720"/>
<dbReference type="OrthoDB" id="5339429at2759"/>
<name>A0A132A720_SARSC</name>
<comment type="caution">
    <text evidence="1">The sequence shown here is derived from an EMBL/GenBank/DDBJ whole genome shotgun (WGS) entry which is preliminary data.</text>
</comment>
<dbReference type="VEuPathDB" id="VectorBase:SSCA000333"/>
<protein>
    <submittedName>
        <fullName evidence="1">Uncharacterized protein</fullName>
    </submittedName>
</protein>
<gene>
    <name evidence="1" type="ORF">QR98_0046830</name>
</gene>
<dbReference type="Proteomes" id="UP000616769">
    <property type="component" value="Unassembled WGS sequence"/>
</dbReference>
<evidence type="ECO:0000313" key="1">
    <source>
        <dbReference type="EMBL" id="KPM06210.1"/>
    </source>
</evidence>
<organism evidence="1 2">
    <name type="scientific">Sarcoptes scabiei</name>
    <name type="common">Itch mite</name>
    <name type="synonym">Acarus scabiei</name>
    <dbReference type="NCBI Taxonomy" id="52283"/>
    <lineage>
        <taxon>Eukaryota</taxon>
        <taxon>Metazoa</taxon>
        <taxon>Ecdysozoa</taxon>
        <taxon>Arthropoda</taxon>
        <taxon>Chelicerata</taxon>
        <taxon>Arachnida</taxon>
        <taxon>Acari</taxon>
        <taxon>Acariformes</taxon>
        <taxon>Sarcoptiformes</taxon>
        <taxon>Astigmata</taxon>
        <taxon>Psoroptidia</taxon>
        <taxon>Sarcoptoidea</taxon>
        <taxon>Sarcoptidae</taxon>
        <taxon>Sarcoptinae</taxon>
        <taxon>Sarcoptes</taxon>
    </lineage>
</organism>
<reference evidence="1 2" key="1">
    <citation type="journal article" date="2015" name="Parasit. Vectors">
        <title>Draft genome of the scabies mite.</title>
        <authorList>
            <person name="Rider S.D.Jr."/>
            <person name="Morgan M.S."/>
            <person name="Arlian L.G."/>
        </authorList>
    </citation>
    <scope>NUCLEOTIDE SEQUENCE [LARGE SCALE GENOMIC DNA]</scope>
    <source>
        <strain evidence="1">Arlian Lab</strain>
    </source>
</reference>
<proteinExistence type="predicted"/>
<accession>A0A132A720</accession>
<evidence type="ECO:0000313" key="2">
    <source>
        <dbReference type="Proteomes" id="UP000616769"/>
    </source>
</evidence>